<dbReference type="InterPro" id="IPR011990">
    <property type="entry name" value="TPR-like_helical_dom_sf"/>
</dbReference>
<dbReference type="EMBL" id="CP025096">
    <property type="protein sequence ID" value="AUD06325.1"/>
    <property type="molecule type" value="Genomic_DNA"/>
</dbReference>
<evidence type="ECO:0000256" key="6">
    <source>
        <dbReference type="ARBA" id="ARBA00022777"/>
    </source>
</evidence>
<dbReference type="GO" id="GO:0005524">
    <property type="term" value="F:ATP binding"/>
    <property type="evidence" value="ECO:0007669"/>
    <property type="project" value="UniProtKB-KW"/>
</dbReference>
<evidence type="ECO:0000313" key="12">
    <source>
        <dbReference type="Proteomes" id="UP000232883"/>
    </source>
</evidence>
<evidence type="ECO:0000256" key="9">
    <source>
        <dbReference type="SAM" id="SignalP"/>
    </source>
</evidence>
<feature type="transmembrane region" description="Helical" evidence="8">
    <location>
        <begin position="486"/>
        <end position="506"/>
    </location>
</feature>
<dbReference type="PANTHER" id="PTHR41523">
    <property type="entry name" value="TWO-COMPONENT SYSTEM SENSOR PROTEIN"/>
    <property type="match status" value="1"/>
</dbReference>
<sequence>MKQYILMATAFFYSLPAFGQTFIHQVDSLQNLLKISRPDSSRVNACLALAKWYQKNPTNRSQAYLDSTLLYARQAEVLSRSLGSRSLLGQALLSKSKALIDPRARTDKQIDEARRALKEALTIYSATRDKLQWADATYLFADSFSSQDTSRLPYLQLALGMYKKIGARQLAAETLSEIALTYQLRGRIAESLRIYLRVLAIQVPFRDKSPVLTLYHLAALYKLLGNYPKALQYAYWMNRVSLRMRDTPYLSSSYDILSTLYEELGNHRAALQFRYETLRISEQENNLQAILTTRIDISRTLLALNRSQEALSQAKATLKLIEVSLPKFRLIASLIVGECYMAVRDYKSAEVYYKWTESNVQPINSPILTNINQNLGILNLKTNRLDKAALYLAKAYENEQHFKHPIHKRQILLALYQLDSTRGNTALALNHFRQYTVLNDSLVNEAKNKQITLLQIQFDTEKKVKDIKSLQQQNQLQKASINQERLVRNLTLIGILLLTFLLWLSYNRYRIKQRTNQLLESKQMEINQKNESLSHLIVEKDWLLKELHHRVKNNLQLIISLLQSQGKYLLDKSAISAIEQSEHRVRAMALIHQKLYRDENISQIDMRAYIQEVAEQLSDSFDLEHRIAIHYNLIPMELDVSQAIPLGLIINEAITNAFKYAFPHEQSGNIYASLAKAETGRYLLQVKDDGVGLPSGVDLKQSNSMGANIMRGLSQQLGSSLEVTSGQGLEVSVLFEVFNPRIIPTHAVY</sequence>
<evidence type="ECO:0000256" key="1">
    <source>
        <dbReference type="ARBA" id="ARBA00000085"/>
    </source>
</evidence>
<feature type="domain" description="Histidine kinase/HSP90-like ATPase" evidence="10">
    <location>
        <begin position="641"/>
        <end position="739"/>
    </location>
</feature>
<dbReference type="Proteomes" id="UP000232883">
    <property type="component" value="Chromosome"/>
</dbReference>
<evidence type="ECO:0000256" key="8">
    <source>
        <dbReference type="SAM" id="Phobius"/>
    </source>
</evidence>
<comment type="catalytic activity">
    <reaction evidence="1">
        <text>ATP + protein L-histidine = ADP + protein N-phospho-L-histidine.</text>
        <dbReference type="EC" id="2.7.13.3"/>
    </reaction>
</comment>
<feature type="signal peptide" evidence="9">
    <location>
        <begin position="1"/>
        <end position="19"/>
    </location>
</feature>
<keyword evidence="5" id="KW-0547">Nucleotide-binding</keyword>
<keyword evidence="6" id="KW-0418">Kinase</keyword>
<evidence type="ECO:0000259" key="10">
    <source>
        <dbReference type="SMART" id="SM00387"/>
    </source>
</evidence>
<evidence type="ECO:0000313" key="11">
    <source>
        <dbReference type="EMBL" id="AUD06325.1"/>
    </source>
</evidence>
<organism evidence="11 12">
    <name type="scientific">Spirosoma pollinicola</name>
    <dbReference type="NCBI Taxonomy" id="2057025"/>
    <lineage>
        <taxon>Bacteria</taxon>
        <taxon>Pseudomonadati</taxon>
        <taxon>Bacteroidota</taxon>
        <taxon>Cytophagia</taxon>
        <taxon>Cytophagales</taxon>
        <taxon>Cytophagaceae</taxon>
        <taxon>Spirosoma</taxon>
    </lineage>
</organism>
<dbReference type="GO" id="GO:0004673">
    <property type="term" value="F:protein histidine kinase activity"/>
    <property type="evidence" value="ECO:0007669"/>
    <property type="project" value="UniProtKB-EC"/>
</dbReference>
<dbReference type="InterPro" id="IPR036890">
    <property type="entry name" value="HATPase_C_sf"/>
</dbReference>
<dbReference type="PANTHER" id="PTHR41523:SF8">
    <property type="entry name" value="ETHYLENE RESPONSE SENSOR PROTEIN"/>
    <property type="match status" value="1"/>
</dbReference>
<dbReference type="SUPFAM" id="SSF55874">
    <property type="entry name" value="ATPase domain of HSP90 chaperone/DNA topoisomerase II/histidine kinase"/>
    <property type="match status" value="1"/>
</dbReference>
<dbReference type="InterPro" id="IPR003594">
    <property type="entry name" value="HATPase_dom"/>
</dbReference>
<dbReference type="Gene3D" id="3.30.450.20">
    <property type="entry name" value="PAS domain"/>
    <property type="match status" value="1"/>
</dbReference>
<evidence type="ECO:0000256" key="7">
    <source>
        <dbReference type="ARBA" id="ARBA00022840"/>
    </source>
</evidence>
<dbReference type="EC" id="2.7.13.3" evidence="2"/>
<dbReference type="SUPFAM" id="SSF48452">
    <property type="entry name" value="TPR-like"/>
    <property type="match status" value="2"/>
</dbReference>
<gene>
    <name evidence="11" type="ORF">CWM47_33475</name>
</gene>
<dbReference type="OrthoDB" id="9767435at2"/>
<accession>A0A2K8Z8Y2</accession>
<keyword evidence="8" id="KW-1133">Transmembrane helix</keyword>
<keyword evidence="7" id="KW-0067">ATP-binding</keyword>
<evidence type="ECO:0000256" key="5">
    <source>
        <dbReference type="ARBA" id="ARBA00022741"/>
    </source>
</evidence>
<dbReference type="Pfam" id="PF02518">
    <property type="entry name" value="HATPase_c"/>
    <property type="match status" value="1"/>
</dbReference>
<protein>
    <recommendedName>
        <fullName evidence="2">histidine kinase</fullName>
        <ecNumber evidence="2">2.7.13.3</ecNumber>
    </recommendedName>
</protein>
<dbReference type="Gene3D" id="1.25.40.10">
    <property type="entry name" value="Tetratricopeptide repeat domain"/>
    <property type="match status" value="2"/>
</dbReference>
<keyword evidence="9" id="KW-0732">Signal</keyword>
<evidence type="ECO:0000256" key="3">
    <source>
        <dbReference type="ARBA" id="ARBA00022553"/>
    </source>
</evidence>
<feature type="chain" id="PRO_5014966322" description="histidine kinase" evidence="9">
    <location>
        <begin position="20"/>
        <end position="749"/>
    </location>
</feature>
<keyword evidence="8" id="KW-0472">Membrane</keyword>
<dbReference type="SMART" id="SM00387">
    <property type="entry name" value="HATPase_c"/>
    <property type="match status" value="1"/>
</dbReference>
<keyword evidence="8" id="KW-0812">Transmembrane</keyword>
<dbReference type="Pfam" id="PF07568">
    <property type="entry name" value="HisKA_2"/>
    <property type="match status" value="1"/>
</dbReference>
<name>A0A2K8Z8Y2_9BACT</name>
<dbReference type="AlphaFoldDB" id="A0A2K8Z8Y2"/>
<keyword evidence="3" id="KW-0597">Phosphoprotein</keyword>
<dbReference type="KEGG" id="spir:CWM47_33475"/>
<keyword evidence="12" id="KW-1185">Reference proteome</keyword>
<evidence type="ECO:0000256" key="2">
    <source>
        <dbReference type="ARBA" id="ARBA00012438"/>
    </source>
</evidence>
<proteinExistence type="predicted"/>
<evidence type="ECO:0000256" key="4">
    <source>
        <dbReference type="ARBA" id="ARBA00022679"/>
    </source>
</evidence>
<keyword evidence="4" id="KW-0808">Transferase</keyword>
<dbReference type="Pfam" id="PF13424">
    <property type="entry name" value="TPR_12"/>
    <property type="match status" value="1"/>
</dbReference>
<reference evidence="11 12" key="1">
    <citation type="submission" date="2017-11" db="EMBL/GenBank/DDBJ databases">
        <title>Taxonomic description and genome sequences of Spirosoma HA7 sp. nov., isolated from pollen microhabitat of Corylus avellana.</title>
        <authorList>
            <person name="Ambika Manirajan B."/>
            <person name="Suarez C."/>
            <person name="Ratering S."/>
            <person name="Geissler-Plaum R."/>
            <person name="Cardinale M."/>
            <person name="Sylvia S."/>
        </authorList>
    </citation>
    <scope>NUCLEOTIDE SEQUENCE [LARGE SCALE GENOMIC DNA]</scope>
    <source>
        <strain evidence="11 12">HA7</strain>
    </source>
</reference>
<dbReference type="InterPro" id="IPR011495">
    <property type="entry name" value="Sig_transdc_His_kin_sub2_dim/P"/>
</dbReference>
<dbReference type="Gene3D" id="3.30.565.10">
    <property type="entry name" value="Histidine kinase-like ATPase, C-terminal domain"/>
    <property type="match status" value="1"/>
</dbReference>